<keyword evidence="7 13" id="KW-0808">Transferase</keyword>
<dbReference type="PANTHER" id="PTHR42724:SF1">
    <property type="entry name" value="TETRAACYLDISACCHARIDE 4'-KINASE, MITOCHONDRIAL-RELATED"/>
    <property type="match status" value="1"/>
</dbReference>
<evidence type="ECO:0000256" key="3">
    <source>
        <dbReference type="ARBA" id="ARBA00012071"/>
    </source>
</evidence>
<evidence type="ECO:0000256" key="1">
    <source>
        <dbReference type="ARBA" id="ARBA00002274"/>
    </source>
</evidence>
<dbReference type="HAMAP" id="MF_00409">
    <property type="entry name" value="LpxK"/>
    <property type="match status" value="1"/>
</dbReference>
<keyword evidence="10 13" id="KW-0067">ATP-binding</keyword>
<evidence type="ECO:0000256" key="7">
    <source>
        <dbReference type="ARBA" id="ARBA00022679"/>
    </source>
</evidence>
<dbReference type="GO" id="GO:0009029">
    <property type="term" value="F:lipid-A 4'-kinase activity"/>
    <property type="evidence" value="ECO:0007669"/>
    <property type="project" value="UniProtKB-EC"/>
</dbReference>
<dbReference type="SUPFAM" id="SSF52540">
    <property type="entry name" value="P-loop containing nucleoside triphosphate hydrolases"/>
    <property type="match status" value="1"/>
</dbReference>
<comment type="pathway">
    <text evidence="2 13">Glycolipid biosynthesis; lipid IV(A) biosynthesis; lipid IV(A) from (3R)-3-hydroxytetradecanoyl-[acyl-carrier-protein] and UDP-N-acetyl-alpha-D-glucosamine: step 6/6.</text>
</comment>
<proteinExistence type="inferred from homology"/>
<evidence type="ECO:0000256" key="8">
    <source>
        <dbReference type="ARBA" id="ARBA00022741"/>
    </source>
</evidence>
<name>A0ABT0YNB9_9BURK</name>
<comment type="function">
    <text evidence="1 13">Transfers the gamma-phosphate of ATP to the 4'-position of a tetraacyldisaccharide 1-phosphate intermediate (termed DS-1-P) to form tetraacyldisaccharide 1,4'-bis-phosphate (lipid IVA).</text>
</comment>
<evidence type="ECO:0000256" key="2">
    <source>
        <dbReference type="ARBA" id="ARBA00004870"/>
    </source>
</evidence>
<dbReference type="CDD" id="cd01983">
    <property type="entry name" value="SIMIBI"/>
    <property type="match status" value="1"/>
</dbReference>
<comment type="caution">
    <text evidence="15">The sequence shown here is derived from an EMBL/GenBank/DDBJ whole genome shotgun (WGS) entry which is preliminary data.</text>
</comment>
<keyword evidence="5 13" id="KW-0444">Lipid biosynthesis</keyword>
<keyword evidence="8 13" id="KW-0547">Nucleotide-binding</keyword>
<dbReference type="PANTHER" id="PTHR42724">
    <property type="entry name" value="TETRAACYLDISACCHARIDE 4'-KINASE"/>
    <property type="match status" value="1"/>
</dbReference>
<evidence type="ECO:0000256" key="10">
    <source>
        <dbReference type="ARBA" id="ARBA00022840"/>
    </source>
</evidence>
<evidence type="ECO:0000313" key="16">
    <source>
        <dbReference type="Proteomes" id="UP001165541"/>
    </source>
</evidence>
<feature type="region of interest" description="Disordered" evidence="14">
    <location>
        <begin position="84"/>
        <end position="107"/>
    </location>
</feature>
<evidence type="ECO:0000313" key="15">
    <source>
        <dbReference type="EMBL" id="MCM5679864.1"/>
    </source>
</evidence>
<dbReference type="Proteomes" id="UP001165541">
    <property type="component" value="Unassembled WGS sequence"/>
</dbReference>
<dbReference type="NCBIfam" id="TIGR00682">
    <property type="entry name" value="lpxK"/>
    <property type="match status" value="1"/>
</dbReference>
<dbReference type="RefSeq" id="WP_251778069.1">
    <property type="nucleotide sequence ID" value="NZ_JAMKFE010000005.1"/>
</dbReference>
<keyword evidence="16" id="KW-1185">Reference proteome</keyword>
<evidence type="ECO:0000256" key="13">
    <source>
        <dbReference type="HAMAP-Rule" id="MF_00409"/>
    </source>
</evidence>
<keyword evidence="11 13" id="KW-0443">Lipid metabolism</keyword>
<protein>
    <recommendedName>
        <fullName evidence="4 13">Tetraacyldisaccharide 4'-kinase</fullName>
        <ecNumber evidence="3 13">2.7.1.130</ecNumber>
    </recommendedName>
    <alternativeName>
        <fullName evidence="12 13">Lipid A 4'-kinase</fullName>
    </alternativeName>
</protein>
<evidence type="ECO:0000256" key="5">
    <source>
        <dbReference type="ARBA" id="ARBA00022516"/>
    </source>
</evidence>
<reference evidence="15" key="1">
    <citation type="submission" date="2022-05" db="EMBL/GenBank/DDBJ databases">
        <title>Schlegelella sp. nov., isolated from mangrove soil.</title>
        <authorList>
            <person name="Liu Y."/>
            <person name="Ge X."/>
            <person name="Liu W."/>
        </authorList>
    </citation>
    <scope>NUCLEOTIDE SEQUENCE</scope>
    <source>
        <strain evidence="15">S2-27</strain>
    </source>
</reference>
<evidence type="ECO:0000256" key="12">
    <source>
        <dbReference type="ARBA" id="ARBA00029757"/>
    </source>
</evidence>
<comment type="catalytic activity">
    <reaction evidence="13">
        <text>a lipid A disaccharide + ATP = a lipid IVA + ADP + H(+)</text>
        <dbReference type="Rhea" id="RHEA:67840"/>
        <dbReference type="ChEBI" id="CHEBI:15378"/>
        <dbReference type="ChEBI" id="CHEBI:30616"/>
        <dbReference type="ChEBI" id="CHEBI:176343"/>
        <dbReference type="ChEBI" id="CHEBI:176425"/>
        <dbReference type="ChEBI" id="CHEBI:456216"/>
        <dbReference type="EC" id="2.7.1.130"/>
    </reaction>
</comment>
<evidence type="ECO:0000256" key="9">
    <source>
        <dbReference type="ARBA" id="ARBA00022777"/>
    </source>
</evidence>
<dbReference type="EMBL" id="JAMKFE010000005">
    <property type="protein sequence ID" value="MCM5679864.1"/>
    <property type="molecule type" value="Genomic_DNA"/>
</dbReference>
<feature type="binding site" evidence="13">
    <location>
        <begin position="60"/>
        <end position="67"/>
    </location>
    <ligand>
        <name>ATP</name>
        <dbReference type="ChEBI" id="CHEBI:30616"/>
    </ligand>
</feature>
<dbReference type="Pfam" id="PF02606">
    <property type="entry name" value="LpxK"/>
    <property type="match status" value="1"/>
</dbReference>
<evidence type="ECO:0000256" key="11">
    <source>
        <dbReference type="ARBA" id="ARBA00023098"/>
    </source>
</evidence>
<gene>
    <name evidence="13 15" type="primary">lpxK</name>
    <name evidence="15" type="ORF">M8A51_09995</name>
</gene>
<dbReference type="EC" id="2.7.1.130" evidence="3 13"/>
<dbReference type="InterPro" id="IPR003758">
    <property type="entry name" value="LpxK"/>
</dbReference>
<keyword evidence="6 13" id="KW-0441">Lipid A biosynthesis</keyword>
<evidence type="ECO:0000256" key="6">
    <source>
        <dbReference type="ARBA" id="ARBA00022556"/>
    </source>
</evidence>
<keyword evidence="9 13" id="KW-0418">Kinase</keyword>
<sequence>MSLQQRIQAAWLRRGLLASTLLPLTAVYAVVVRLRNRLYRSGLLQRERLPVPVIVVGNVIAGGAGKTPTVIALVQHLKQRGERPGIVSRGYGGGRQAGSRPVDARSRAGDVGDEPLLMALRTGVPVVVGADRVGAARTLLQQHPDVNVIVSDDGLQHLRLCRDVEVIVFDERGVGNGWWLPAGPLRESARRPADLVLYNAPGPSTPRPGFLARRTLADAVPLAAWRSGRRDGLPLAAFKARRVLAVAAVAHPERFFAMLEAHGLTIERHGLPDHDTYDRLPWNGWHGDAILVTEKDAVKLDAATDLRVHVVALDFEPDAAFFAALDRLLPC</sequence>
<organism evidence="15 16">
    <name type="scientific">Caldimonas mangrovi</name>
    <dbReference type="NCBI Taxonomy" id="2944811"/>
    <lineage>
        <taxon>Bacteria</taxon>
        <taxon>Pseudomonadati</taxon>
        <taxon>Pseudomonadota</taxon>
        <taxon>Betaproteobacteria</taxon>
        <taxon>Burkholderiales</taxon>
        <taxon>Sphaerotilaceae</taxon>
        <taxon>Caldimonas</taxon>
    </lineage>
</organism>
<dbReference type="InterPro" id="IPR027417">
    <property type="entry name" value="P-loop_NTPase"/>
</dbReference>
<comment type="similarity">
    <text evidence="13">Belongs to the LpxK family.</text>
</comment>
<evidence type="ECO:0000256" key="14">
    <source>
        <dbReference type="SAM" id="MobiDB-lite"/>
    </source>
</evidence>
<evidence type="ECO:0000256" key="4">
    <source>
        <dbReference type="ARBA" id="ARBA00016436"/>
    </source>
</evidence>
<accession>A0ABT0YNB9</accession>